<evidence type="ECO:0000313" key="3">
    <source>
        <dbReference type="Proteomes" id="UP000039046"/>
    </source>
</evidence>
<organism evidence="2 3">
    <name type="scientific">[Torrubiella] hemipterigena</name>
    <dbReference type="NCBI Taxonomy" id="1531966"/>
    <lineage>
        <taxon>Eukaryota</taxon>
        <taxon>Fungi</taxon>
        <taxon>Dikarya</taxon>
        <taxon>Ascomycota</taxon>
        <taxon>Pezizomycotina</taxon>
        <taxon>Sordariomycetes</taxon>
        <taxon>Hypocreomycetidae</taxon>
        <taxon>Hypocreales</taxon>
        <taxon>Clavicipitaceae</taxon>
        <taxon>Clavicipitaceae incertae sedis</taxon>
        <taxon>'Torrubiella' clade</taxon>
    </lineage>
</organism>
<feature type="chain" id="PRO_5001979515" description="Malate dehydrogenase" evidence="1">
    <location>
        <begin position="19"/>
        <end position="258"/>
    </location>
</feature>
<dbReference type="OrthoDB" id="1859733at2759"/>
<dbReference type="PANTHER" id="PTHR35567">
    <property type="entry name" value="MALATE DEHYDROGENASE (AFU_ORTHOLOGUE AFUA_2G13800)"/>
    <property type="match status" value="1"/>
</dbReference>
<gene>
    <name evidence="2" type="ORF">VHEMI10125</name>
</gene>
<evidence type="ECO:0000313" key="2">
    <source>
        <dbReference type="EMBL" id="CEJ94606.1"/>
    </source>
</evidence>
<dbReference type="PANTHER" id="PTHR35567:SF1">
    <property type="entry name" value="CONSERVED FUNGAL PROTEIN (AFU_ORTHOLOGUE AFUA_1G14230)"/>
    <property type="match status" value="1"/>
</dbReference>
<dbReference type="EMBL" id="CDHN01000007">
    <property type="protein sequence ID" value="CEJ94606.1"/>
    <property type="molecule type" value="Genomic_DNA"/>
</dbReference>
<dbReference type="Pfam" id="PF11937">
    <property type="entry name" value="DUF3455"/>
    <property type="match status" value="1"/>
</dbReference>
<dbReference type="InterPro" id="IPR021851">
    <property type="entry name" value="DUF3455"/>
</dbReference>
<feature type="signal peptide" evidence="1">
    <location>
        <begin position="1"/>
        <end position="18"/>
    </location>
</feature>
<dbReference type="AlphaFoldDB" id="A0A0A1TC12"/>
<keyword evidence="3" id="KW-1185">Reference proteome</keyword>
<evidence type="ECO:0008006" key="4">
    <source>
        <dbReference type="Google" id="ProtNLM"/>
    </source>
</evidence>
<accession>A0A0A1TC12</accession>
<protein>
    <recommendedName>
        <fullName evidence="4">Malate dehydrogenase</fullName>
    </recommendedName>
</protein>
<evidence type="ECO:0000256" key="1">
    <source>
        <dbReference type="SAM" id="SignalP"/>
    </source>
</evidence>
<name>A0A0A1TC12_9HYPO</name>
<proteinExistence type="predicted"/>
<keyword evidence="1" id="KW-0732">Signal</keyword>
<dbReference type="HOGENOM" id="CLU_067863_0_0_1"/>
<reference evidence="2 3" key="1">
    <citation type="journal article" date="2015" name="Genome Announc.">
        <title>Draft Genome Sequence and Gene Annotation of the Entomopathogenic Fungus Verticillium hemipterigenum.</title>
        <authorList>
            <person name="Horn F."/>
            <person name="Habel A."/>
            <person name="Scharf D.H."/>
            <person name="Dworschak J."/>
            <person name="Brakhage A.A."/>
            <person name="Guthke R."/>
            <person name="Hertweck C."/>
            <person name="Linde J."/>
        </authorList>
    </citation>
    <scope>NUCLEOTIDE SEQUENCE [LARGE SCALE GENOMIC DNA]</scope>
</reference>
<dbReference type="Proteomes" id="UP000039046">
    <property type="component" value="Unassembled WGS sequence"/>
</dbReference>
<sequence length="258" mass="26791">MRFSTTTTTLLAASVASAAPVWPSISLGNVRNPFAALDNLSGYFNAVATKVAQAKVISVAPQCDPTKARMPTIDGLPGSSPGLHVRHVAVGRGTQNYTCAGSKPEDAPKAVGAVATLFDVTCMASLYPDVTNRVPGMAVHFNMDDSDRLGPSTLPISGHHFFTGSGVPFFNLDTATGDIGLAPCAKNASVAAPADAPVGQNGEAAVAWLKLTTIDGATGNLKDVFRVETAGGSPPKTCQGQPDHIEVEYSAQYWFWAS</sequence>